<organism evidence="7 8">
    <name type="scientific">Noviherbaspirillum humi</name>
    <dbReference type="NCBI Taxonomy" id="1688639"/>
    <lineage>
        <taxon>Bacteria</taxon>
        <taxon>Pseudomonadati</taxon>
        <taxon>Pseudomonadota</taxon>
        <taxon>Betaproteobacteria</taxon>
        <taxon>Burkholderiales</taxon>
        <taxon>Oxalobacteraceae</taxon>
        <taxon>Noviherbaspirillum</taxon>
    </lineage>
</organism>
<keyword evidence="8" id="KW-1185">Reference proteome</keyword>
<reference evidence="7 8" key="1">
    <citation type="submission" date="2017-06" db="EMBL/GenBank/DDBJ databases">
        <authorList>
            <person name="Kim H.J."/>
            <person name="Triplett B.A."/>
        </authorList>
    </citation>
    <scope>NUCLEOTIDE SEQUENCE [LARGE SCALE GENOMIC DNA]</scope>
    <source>
        <strain evidence="7 8">U15</strain>
    </source>
</reference>
<dbReference type="Proteomes" id="UP000198284">
    <property type="component" value="Unassembled WGS sequence"/>
</dbReference>
<dbReference type="OrthoDB" id="9769355at2"/>
<dbReference type="EMBL" id="FZOT01000003">
    <property type="protein sequence ID" value="SNS52927.1"/>
    <property type="molecule type" value="Genomic_DNA"/>
</dbReference>
<keyword evidence="7" id="KW-0223">Dioxygenase</keyword>
<accession>A0A239F7Z8</accession>
<dbReference type="Gene3D" id="2.102.10.10">
    <property type="entry name" value="Rieske [2Fe-2S] iron-sulphur domain"/>
    <property type="match status" value="1"/>
</dbReference>
<evidence type="ECO:0000256" key="3">
    <source>
        <dbReference type="ARBA" id="ARBA00023002"/>
    </source>
</evidence>
<keyword evidence="4" id="KW-0408">Iron</keyword>
<evidence type="ECO:0000313" key="7">
    <source>
        <dbReference type="EMBL" id="SNS52927.1"/>
    </source>
</evidence>
<dbReference type="CDD" id="cd08878">
    <property type="entry name" value="RHO_alpha_C_DMO-like"/>
    <property type="match status" value="1"/>
</dbReference>
<keyword evidence="1" id="KW-0001">2Fe-2S</keyword>
<dbReference type="PANTHER" id="PTHR21266:SF59">
    <property type="entry name" value="BLR4922 PROTEIN"/>
    <property type="match status" value="1"/>
</dbReference>
<proteinExistence type="predicted"/>
<evidence type="ECO:0000259" key="6">
    <source>
        <dbReference type="PROSITE" id="PS51296"/>
    </source>
</evidence>
<sequence length="428" mass="48428">MTKREVNELLTQTGPGTPMGDLFRRYWIPALLASELPEPECPPVRVKLLSERMLAFRDSENRLGLIDEFCAHRGVSLWFGRNEEKGLRCPYHGWKYDVNGNCMEVPSEPAESGFCEKIKLKSYPLIERGGVLWTYMGPPEEQPPFPEYEFAMVPPEQTYMSKRIQECNWLQAMEGGIDSSHVSFLHSGALNRDPLFKGAKGNQYNLSDYQVKFEVVESDGGLLIGARRNAENGNYYWRITQYVMPCFTMIPPRGDHPVHGHFWVPIDDENCWAWSYDYHPVRALTTEERTAMEEGHGIHVKTIPGTFRPVQNKDNDYLMDRAAQKAGIHYSGIAGIGIQDASLQESMGPIVDRTKENLVSTDNGIIMARHRLRKAALALRDKHVQPPGREVEQQRVRSASLVLPPDAAFKDAAKEALIAREGVPQTSV</sequence>
<dbReference type="SUPFAM" id="SSF55961">
    <property type="entry name" value="Bet v1-like"/>
    <property type="match status" value="1"/>
</dbReference>
<dbReference type="InterPro" id="IPR017941">
    <property type="entry name" value="Rieske_2Fe-2S"/>
</dbReference>
<keyword evidence="3" id="KW-0560">Oxidoreductase</keyword>
<dbReference type="InterPro" id="IPR015881">
    <property type="entry name" value="ARHD_Rieske_2Fe_2S"/>
</dbReference>
<keyword evidence="2" id="KW-0479">Metal-binding</keyword>
<protein>
    <submittedName>
        <fullName evidence="7">Phenylpropionate dioxygenase, large terminal subunit</fullName>
    </submittedName>
</protein>
<dbReference type="Pfam" id="PF19301">
    <property type="entry name" value="LigXa_C"/>
    <property type="match status" value="1"/>
</dbReference>
<dbReference type="CDD" id="cd03479">
    <property type="entry name" value="Rieske_RO_Alpha_PhDO_like"/>
    <property type="match status" value="1"/>
</dbReference>
<dbReference type="InterPro" id="IPR050584">
    <property type="entry name" value="Cholesterol_7-desaturase"/>
</dbReference>
<dbReference type="GO" id="GO:0005506">
    <property type="term" value="F:iron ion binding"/>
    <property type="evidence" value="ECO:0007669"/>
    <property type="project" value="InterPro"/>
</dbReference>
<dbReference type="InterPro" id="IPR036922">
    <property type="entry name" value="Rieske_2Fe-2S_sf"/>
</dbReference>
<evidence type="ECO:0000256" key="1">
    <source>
        <dbReference type="ARBA" id="ARBA00022714"/>
    </source>
</evidence>
<gene>
    <name evidence="7" type="ORF">SAMN06265795_103226</name>
</gene>
<dbReference type="PANTHER" id="PTHR21266">
    <property type="entry name" value="IRON-SULFUR DOMAIN CONTAINING PROTEIN"/>
    <property type="match status" value="1"/>
</dbReference>
<dbReference type="PROSITE" id="PS00570">
    <property type="entry name" value="RING_HYDROXYL_ALPHA"/>
    <property type="match status" value="1"/>
</dbReference>
<evidence type="ECO:0000256" key="2">
    <source>
        <dbReference type="ARBA" id="ARBA00022723"/>
    </source>
</evidence>
<feature type="domain" description="Rieske" evidence="6">
    <location>
        <begin position="27"/>
        <end position="134"/>
    </location>
</feature>
<evidence type="ECO:0000256" key="5">
    <source>
        <dbReference type="ARBA" id="ARBA00023014"/>
    </source>
</evidence>
<dbReference type="AlphaFoldDB" id="A0A239F7Z8"/>
<dbReference type="SUPFAM" id="SSF50022">
    <property type="entry name" value="ISP domain"/>
    <property type="match status" value="1"/>
</dbReference>
<evidence type="ECO:0000313" key="8">
    <source>
        <dbReference type="Proteomes" id="UP000198284"/>
    </source>
</evidence>
<name>A0A239F7Z8_9BURK</name>
<dbReference type="GO" id="GO:0051213">
    <property type="term" value="F:dioxygenase activity"/>
    <property type="evidence" value="ECO:0007669"/>
    <property type="project" value="UniProtKB-KW"/>
</dbReference>
<dbReference type="InterPro" id="IPR045623">
    <property type="entry name" value="LigXa_C"/>
</dbReference>
<evidence type="ECO:0000256" key="4">
    <source>
        <dbReference type="ARBA" id="ARBA00023004"/>
    </source>
</evidence>
<dbReference type="PROSITE" id="PS51296">
    <property type="entry name" value="RIESKE"/>
    <property type="match status" value="1"/>
</dbReference>
<dbReference type="RefSeq" id="WP_089398717.1">
    <property type="nucleotide sequence ID" value="NZ_FZOT01000003.1"/>
</dbReference>
<keyword evidence="5" id="KW-0411">Iron-sulfur</keyword>
<dbReference type="Pfam" id="PF00355">
    <property type="entry name" value="Rieske"/>
    <property type="match status" value="1"/>
</dbReference>
<dbReference type="Gene3D" id="3.90.380.10">
    <property type="entry name" value="Naphthalene 1,2-dioxygenase Alpha Subunit, Chain A, domain 1"/>
    <property type="match status" value="1"/>
</dbReference>
<dbReference type="GO" id="GO:0051537">
    <property type="term" value="F:2 iron, 2 sulfur cluster binding"/>
    <property type="evidence" value="ECO:0007669"/>
    <property type="project" value="UniProtKB-KW"/>
</dbReference>